<proteinExistence type="predicted"/>
<feature type="region of interest" description="Disordered" evidence="1">
    <location>
        <begin position="27"/>
        <end position="63"/>
    </location>
</feature>
<comment type="caution">
    <text evidence="2">The sequence shown here is derived from an EMBL/GenBank/DDBJ whole genome shotgun (WGS) entry which is preliminary data.</text>
</comment>
<name>A0A228ELI1_9BURK</name>
<dbReference type="EMBL" id="PVGH01000086">
    <property type="protein sequence ID" value="PRF56995.1"/>
    <property type="molecule type" value="Genomic_DNA"/>
</dbReference>
<dbReference type="Proteomes" id="UP000238982">
    <property type="component" value="Unassembled WGS sequence"/>
</dbReference>
<organism evidence="2 3">
    <name type="scientific">Burkholderia multivorans</name>
    <dbReference type="NCBI Taxonomy" id="87883"/>
    <lineage>
        <taxon>Bacteria</taxon>
        <taxon>Pseudomonadati</taxon>
        <taxon>Pseudomonadota</taxon>
        <taxon>Betaproteobacteria</taxon>
        <taxon>Burkholderiales</taxon>
        <taxon>Burkholderiaceae</taxon>
        <taxon>Burkholderia</taxon>
        <taxon>Burkholderia cepacia complex</taxon>
    </lineage>
</organism>
<accession>A0A228ELI1</accession>
<evidence type="ECO:0000256" key="1">
    <source>
        <dbReference type="SAM" id="MobiDB-lite"/>
    </source>
</evidence>
<gene>
    <name evidence="2" type="ORF">C6Q15_23100</name>
</gene>
<dbReference type="AlphaFoldDB" id="A0A228ELI1"/>
<protein>
    <submittedName>
        <fullName evidence="2">Uncharacterized protein</fullName>
    </submittedName>
</protein>
<sequence>MRCASFRSLVATHEICETGGTRLATALPRRSSRPSLHGRCAPSAPASVDADARSRARHRHEQA</sequence>
<reference evidence="2 3" key="1">
    <citation type="submission" date="2018-03" db="EMBL/GenBank/DDBJ databases">
        <authorList>
            <person name="Keele B.F."/>
        </authorList>
    </citation>
    <scope>NUCLEOTIDE SEQUENCE [LARGE SCALE GENOMIC DNA]</scope>
    <source>
        <strain evidence="2 3">AU19729</strain>
    </source>
</reference>
<evidence type="ECO:0000313" key="2">
    <source>
        <dbReference type="EMBL" id="PRF56995.1"/>
    </source>
</evidence>
<evidence type="ECO:0000313" key="3">
    <source>
        <dbReference type="Proteomes" id="UP000238982"/>
    </source>
</evidence>